<evidence type="ECO:0000256" key="2">
    <source>
        <dbReference type="SAM" id="Phobius"/>
    </source>
</evidence>
<keyword evidence="2" id="KW-0812">Transmembrane</keyword>
<evidence type="ECO:0000256" key="1">
    <source>
        <dbReference type="SAM" id="MobiDB-lite"/>
    </source>
</evidence>
<dbReference type="OrthoDB" id="5376804at2759"/>
<protein>
    <submittedName>
        <fullName evidence="3">Uncharacterized protein</fullName>
    </submittedName>
</protein>
<dbReference type="InterPro" id="IPR021514">
    <property type="entry name" value="DUF3176"/>
</dbReference>
<dbReference type="EMBL" id="KK088413">
    <property type="protein sequence ID" value="EYE98670.1"/>
    <property type="molecule type" value="Genomic_DNA"/>
</dbReference>
<dbReference type="HOGENOM" id="CLU_015092_4_1_1"/>
<keyword evidence="2" id="KW-1133">Transmembrane helix</keyword>
<feature type="transmembrane region" description="Helical" evidence="2">
    <location>
        <begin position="50"/>
        <end position="71"/>
    </location>
</feature>
<organism evidence="3 4">
    <name type="scientific">Aspergillus ruber (strain CBS 135680)</name>
    <dbReference type="NCBI Taxonomy" id="1388766"/>
    <lineage>
        <taxon>Eukaryota</taxon>
        <taxon>Fungi</taxon>
        <taxon>Dikarya</taxon>
        <taxon>Ascomycota</taxon>
        <taxon>Pezizomycotina</taxon>
        <taxon>Eurotiomycetes</taxon>
        <taxon>Eurotiomycetidae</taxon>
        <taxon>Eurotiales</taxon>
        <taxon>Aspergillaceae</taxon>
        <taxon>Aspergillus</taxon>
        <taxon>Aspergillus subgen. Aspergillus</taxon>
    </lineage>
</organism>
<feature type="compositionally biased region" description="Low complexity" evidence="1">
    <location>
        <begin position="14"/>
        <end position="30"/>
    </location>
</feature>
<feature type="transmembrane region" description="Helical" evidence="2">
    <location>
        <begin position="526"/>
        <end position="547"/>
    </location>
</feature>
<dbReference type="PANTHER" id="PTHR35394">
    <property type="entry name" value="DUF3176 DOMAIN-CONTAINING PROTEIN"/>
    <property type="match status" value="1"/>
</dbReference>
<keyword evidence="2" id="KW-0472">Membrane</keyword>
<dbReference type="RefSeq" id="XP_040642358.1">
    <property type="nucleotide sequence ID" value="XM_040783690.1"/>
</dbReference>
<reference evidence="4" key="1">
    <citation type="journal article" date="2014" name="Nat. Commun.">
        <title>Genomic adaptations of the halophilic Dead Sea filamentous fungus Eurotium rubrum.</title>
        <authorList>
            <person name="Kis-Papo T."/>
            <person name="Weig A.R."/>
            <person name="Riley R."/>
            <person name="Persoh D."/>
            <person name="Salamov A."/>
            <person name="Sun H."/>
            <person name="Lipzen A."/>
            <person name="Wasser S.P."/>
            <person name="Rambold G."/>
            <person name="Grigoriev I.V."/>
            <person name="Nevo E."/>
        </authorList>
    </citation>
    <scope>NUCLEOTIDE SEQUENCE [LARGE SCALE GENOMIC DNA]</scope>
    <source>
        <strain evidence="4">CBS 135680</strain>
    </source>
</reference>
<name>A0A017SQY1_ASPRC</name>
<feature type="region of interest" description="Disordered" evidence="1">
    <location>
        <begin position="1"/>
        <end position="36"/>
    </location>
</feature>
<keyword evidence="4" id="KW-1185">Reference proteome</keyword>
<gene>
    <name evidence="3" type="ORF">EURHEDRAFT_447732</name>
</gene>
<accession>A0A017SQY1</accession>
<sequence length="615" mass="68416">MAKQAIHKVFALDKSSSPSKSKPQPQESESFNAPQKEEPFSWTGSWAPEIVAAVFSTVCIAMLIGFLIYIYDRPYATWGYRVSPNAIISIIVTAAKATMLVLVPSCLSQLKWNQYQTPTPLYNMQLYDQASRGAWGSFQILWRITPGLATMGALLMILSLAIDPFAQQILAFPTRSVLASNETAFVQAAHTYGKAQGRTAWETIKNVSSDYDLSPSMNAAILNGLAQNNEPLKPQCSSGDCQYPDFVTLGFCSRCQDITSQVNQSCKVDPSLTKVQSKFGWSDVILQAPENCTYILPDGYEFLAQTMEANYNFTVWEMGLHNTPVLSTKRQKWMSFIRGDGRSPALGIQKPVLTFISSRYANEINIYTRDNYTTPEKKPDISMCTIYACEKQYKNNVYSGGNGRLRVDKEQQLGPNVNASDPNISQITLVPPDQTEQLSPNSSYSIESYTWSKIESAMLGLFKLDNILMDGLNMMAATIMGGINDADATMDAMTTSMTDILRTDTTTGFTIPGKALRHETYIKVRWPWIILPTLAVLFSIMLFIATATTSRRSNMMLWKDSVLPLLMSRLRTDSAEDIESLSKVDEVERVSKQIKVVGGEKGSPLVFSEVKDGFH</sequence>
<proteinExistence type="predicted"/>
<evidence type="ECO:0000313" key="4">
    <source>
        <dbReference type="Proteomes" id="UP000019804"/>
    </source>
</evidence>
<feature type="transmembrane region" description="Helical" evidence="2">
    <location>
        <begin position="140"/>
        <end position="162"/>
    </location>
</feature>
<dbReference type="GeneID" id="63698814"/>
<evidence type="ECO:0000313" key="3">
    <source>
        <dbReference type="EMBL" id="EYE98670.1"/>
    </source>
</evidence>
<dbReference type="Proteomes" id="UP000019804">
    <property type="component" value="Unassembled WGS sequence"/>
</dbReference>
<dbReference type="PANTHER" id="PTHR35394:SF5">
    <property type="entry name" value="DUF3176 DOMAIN-CONTAINING PROTEIN"/>
    <property type="match status" value="1"/>
</dbReference>
<dbReference type="AlphaFoldDB" id="A0A017SQY1"/>
<dbReference type="Pfam" id="PF11374">
    <property type="entry name" value="DUF3176"/>
    <property type="match status" value="1"/>
</dbReference>
<feature type="transmembrane region" description="Helical" evidence="2">
    <location>
        <begin position="86"/>
        <end position="107"/>
    </location>
</feature>